<sequence>MKRFYPNPNHPLLYKQEAPPPQVLFIPHINHLLRNQPSDSSECIPRKEHFLSLILTIYSLSRLRSIGSLFAWLRYDQLDAVDSYTTRLHNGHMWVQFSVHAFVGLPQNLRHTVIAISLKVLGGDGDGSRSGRGSSGDGSGSGDASGGRPVQRTFRISLRYPFGSVRVGLLRKVATEDGEVSKKIWIEPNGEVSLL</sequence>
<evidence type="ECO:0000313" key="3">
    <source>
        <dbReference type="Proteomes" id="UP001341840"/>
    </source>
</evidence>
<gene>
    <name evidence="2" type="ORF">PIB30_004450</name>
</gene>
<reference evidence="2 3" key="1">
    <citation type="journal article" date="2023" name="Plants (Basel)">
        <title>Bridging the Gap: Combining Genomics and Transcriptomics Approaches to Understand Stylosanthes scabra, an Orphan Legume from the Brazilian Caatinga.</title>
        <authorList>
            <person name="Ferreira-Neto J.R.C."/>
            <person name="da Silva M.D."/>
            <person name="Binneck E."/>
            <person name="de Melo N.F."/>
            <person name="da Silva R.H."/>
            <person name="de Melo A.L.T.M."/>
            <person name="Pandolfi V."/>
            <person name="Bustamante F.O."/>
            <person name="Brasileiro-Vidal A.C."/>
            <person name="Benko-Iseppon A.M."/>
        </authorList>
    </citation>
    <scope>NUCLEOTIDE SEQUENCE [LARGE SCALE GENOMIC DNA]</scope>
    <source>
        <tissue evidence="2">Leaves</tissue>
    </source>
</reference>
<protein>
    <submittedName>
        <fullName evidence="2">Uncharacterized protein</fullName>
    </submittedName>
</protein>
<proteinExistence type="predicted"/>
<organism evidence="2 3">
    <name type="scientific">Stylosanthes scabra</name>
    <dbReference type="NCBI Taxonomy" id="79078"/>
    <lineage>
        <taxon>Eukaryota</taxon>
        <taxon>Viridiplantae</taxon>
        <taxon>Streptophyta</taxon>
        <taxon>Embryophyta</taxon>
        <taxon>Tracheophyta</taxon>
        <taxon>Spermatophyta</taxon>
        <taxon>Magnoliopsida</taxon>
        <taxon>eudicotyledons</taxon>
        <taxon>Gunneridae</taxon>
        <taxon>Pentapetalae</taxon>
        <taxon>rosids</taxon>
        <taxon>fabids</taxon>
        <taxon>Fabales</taxon>
        <taxon>Fabaceae</taxon>
        <taxon>Papilionoideae</taxon>
        <taxon>50 kb inversion clade</taxon>
        <taxon>dalbergioids sensu lato</taxon>
        <taxon>Dalbergieae</taxon>
        <taxon>Pterocarpus clade</taxon>
        <taxon>Stylosanthes</taxon>
    </lineage>
</organism>
<evidence type="ECO:0000313" key="2">
    <source>
        <dbReference type="EMBL" id="MED6179805.1"/>
    </source>
</evidence>
<keyword evidence="3" id="KW-1185">Reference proteome</keyword>
<feature type="compositionally biased region" description="Gly residues" evidence="1">
    <location>
        <begin position="124"/>
        <end position="145"/>
    </location>
</feature>
<accession>A0ABU6W1R2</accession>
<feature type="region of interest" description="Disordered" evidence="1">
    <location>
        <begin position="124"/>
        <end position="149"/>
    </location>
</feature>
<name>A0ABU6W1R2_9FABA</name>
<dbReference type="Proteomes" id="UP001341840">
    <property type="component" value="Unassembled WGS sequence"/>
</dbReference>
<comment type="caution">
    <text evidence="2">The sequence shown here is derived from an EMBL/GenBank/DDBJ whole genome shotgun (WGS) entry which is preliminary data.</text>
</comment>
<evidence type="ECO:0000256" key="1">
    <source>
        <dbReference type="SAM" id="MobiDB-lite"/>
    </source>
</evidence>
<dbReference type="EMBL" id="JASCZI010181251">
    <property type="protein sequence ID" value="MED6179805.1"/>
    <property type="molecule type" value="Genomic_DNA"/>
</dbReference>